<dbReference type="Gene3D" id="1.10.10.10">
    <property type="entry name" value="Winged helix-like DNA-binding domain superfamily/Winged helix DNA-binding domain"/>
    <property type="match status" value="1"/>
</dbReference>
<evidence type="ECO:0000259" key="1">
    <source>
        <dbReference type="Pfam" id="PF04326"/>
    </source>
</evidence>
<dbReference type="PANTHER" id="PTHR30595:SF6">
    <property type="entry name" value="SCHLAFEN ALBA-2 DOMAIN-CONTAINING PROTEIN"/>
    <property type="match status" value="1"/>
</dbReference>
<dbReference type="InterPro" id="IPR038461">
    <property type="entry name" value="Schlafen_AlbA_2_dom_sf"/>
</dbReference>
<evidence type="ECO:0000313" key="3">
    <source>
        <dbReference type="Proteomes" id="UP000249467"/>
    </source>
</evidence>
<gene>
    <name evidence="2" type="ORF">DCF19_00445</name>
</gene>
<dbReference type="InterPro" id="IPR036388">
    <property type="entry name" value="WH-like_DNA-bd_sf"/>
</dbReference>
<reference evidence="2 3" key="1">
    <citation type="submission" date="2018-04" db="EMBL/GenBank/DDBJ databases">
        <authorList>
            <person name="Go L.Y."/>
            <person name="Mitchell J.A."/>
        </authorList>
    </citation>
    <scope>NUCLEOTIDE SEQUENCE [LARGE SCALE GENOMIC DNA]</scope>
    <source>
        <strain evidence="2">ULC066bin1</strain>
    </source>
</reference>
<dbReference type="InterPro" id="IPR036390">
    <property type="entry name" value="WH_DNA-bd_sf"/>
</dbReference>
<dbReference type="Proteomes" id="UP000249467">
    <property type="component" value="Unassembled WGS sequence"/>
</dbReference>
<organism evidence="2 3">
    <name type="scientific">Pseudanabaena frigida</name>
    <dbReference type="NCBI Taxonomy" id="945775"/>
    <lineage>
        <taxon>Bacteria</taxon>
        <taxon>Bacillati</taxon>
        <taxon>Cyanobacteriota</taxon>
        <taxon>Cyanophyceae</taxon>
        <taxon>Pseudanabaenales</taxon>
        <taxon>Pseudanabaenaceae</taxon>
        <taxon>Pseudanabaena</taxon>
    </lineage>
</organism>
<dbReference type="InterPro" id="IPR038475">
    <property type="entry name" value="RecG_C_sf"/>
</dbReference>
<dbReference type="InterPro" id="IPR007421">
    <property type="entry name" value="Schlafen_AlbA_2_dom"/>
</dbReference>
<dbReference type="Gene3D" id="3.30.950.30">
    <property type="entry name" value="Schlafen, AAA domain"/>
    <property type="match status" value="1"/>
</dbReference>
<accession>A0A2W4WKL6</accession>
<dbReference type="PANTHER" id="PTHR30595">
    <property type="entry name" value="GLPR-RELATED TRANSCRIPTIONAL REPRESSOR"/>
    <property type="match status" value="1"/>
</dbReference>
<sequence length="439" mass="49700">MESNRVEYKRELTDGFEREAIAFLNYRDGGVIYIGIDKDGSVVGVADCDAVQLAIKDRLKNNILPSCLGLFDVIHEVREDRDIIKVTLASGSEKPYYLRKYGMSEKGCFVRIGSASEPMSGRMIEDLFARRTRNSLGRMRSPQQSLNFEQLRIYYEEAGFTLGDRFAANLELLTEDGAYNYAAYLLSDRNGNSVQVAKYRGLDRYDLIDSNEYGYCSLVKTCKQVLDRLEVENRTATRITSKERIERRLWDTVALREAVINAIIHNDFTNEAVPKFEIFDDRLEITSAGSIPEGVAREEFFAGYSIPRNKILMRVFKDLHIVEYLGSGMPRILRVYPRESFIFTANFIRTVFPISQEALALEQKTTVKTLVETQGKTPDKILQILRANPKLTLAEVAEAIAKSLSAVERASSKLVKAGKLKRVGSPKGGYWQVLEDGNE</sequence>
<dbReference type="Pfam" id="PF04326">
    <property type="entry name" value="SLFN_AlbA_2"/>
    <property type="match status" value="1"/>
</dbReference>
<dbReference type="EMBL" id="QBML01000001">
    <property type="protein sequence ID" value="PZO45002.1"/>
    <property type="molecule type" value="Genomic_DNA"/>
</dbReference>
<reference evidence="2 3" key="2">
    <citation type="submission" date="2018-06" db="EMBL/GenBank/DDBJ databases">
        <title>Metagenomic assembly of (sub)arctic Cyanobacteria and their associated microbiome from non-axenic cultures.</title>
        <authorList>
            <person name="Baurain D."/>
        </authorList>
    </citation>
    <scope>NUCLEOTIDE SEQUENCE [LARGE SCALE GENOMIC DNA]</scope>
    <source>
        <strain evidence="2">ULC066bin1</strain>
    </source>
</reference>
<dbReference type="Pfam" id="PF13412">
    <property type="entry name" value="HTH_24"/>
    <property type="match status" value="1"/>
</dbReference>
<protein>
    <submittedName>
        <fullName evidence="2">Transcriptional regulator</fullName>
    </submittedName>
</protein>
<comment type="caution">
    <text evidence="2">The sequence shown here is derived from an EMBL/GenBank/DDBJ whole genome shotgun (WGS) entry which is preliminary data.</text>
</comment>
<dbReference type="Pfam" id="PF13749">
    <property type="entry name" value="HATPase_c_4"/>
    <property type="match status" value="1"/>
</dbReference>
<dbReference type="SUPFAM" id="SSF46785">
    <property type="entry name" value="Winged helix' DNA-binding domain"/>
    <property type="match status" value="1"/>
</dbReference>
<evidence type="ECO:0000313" key="2">
    <source>
        <dbReference type="EMBL" id="PZO45002.1"/>
    </source>
</evidence>
<dbReference type="Gene3D" id="3.30.565.60">
    <property type="match status" value="1"/>
</dbReference>
<name>A0A2W4WKL6_9CYAN</name>
<dbReference type="AlphaFoldDB" id="A0A2W4WKL6"/>
<proteinExistence type="predicted"/>
<feature type="domain" description="Schlafen AlbA-2" evidence="1">
    <location>
        <begin position="2"/>
        <end position="120"/>
    </location>
</feature>